<evidence type="ECO:0000256" key="4">
    <source>
        <dbReference type="ARBA" id="ARBA00044676"/>
    </source>
</evidence>
<dbReference type="GO" id="GO:0000166">
    <property type="term" value="F:nucleotide binding"/>
    <property type="evidence" value="ECO:0007669"/>
    <property type="project" value="UniProtKB-KW"/>
</dbReference>
<comment type="subcellular location">
    <subcellularLocation>
        <location evidence="7">Nucleus</location>
    </subcellularLocation>
</comment>
<dbReference type="GO" id="GO:0046872">
    <property type="term" value="F:metal ion binding"/>
    <property type="evidence" value="ECO:0007669"/>
    <property type="project" value="UniProtKB-KW"/>
</dbReference>
<dbReference type="PANTHER" id="PTHR12395">
    <property type="entry name" value="DOM-3 RELATED"/>
    <property type="match status" value="1"/>
</dbReference>
<dbReference type="PANTHER" id="PTHR12395:SF9">
    <property type="entry name" value="DECAPPING AND EXORIBONUCLEASE PROTEIN"/>
    <property type="match status" value="1"/>
</dbReference>
<comment type="function">
    <text evidence="7">Decapping enzyme for NAD-capped RNAs: specifically hydrolyzes the nicotinamide adenine dinucleotide (NAD) cap from a subset of RNAs by removing the entire NAD moiety from the 5'-end of an NAD-capped RNA.</text>
</comment>
<gene>
    <name evidence="9" type="ORF">HG535_0G05030</name>
</gene>
<sequence>MVVTANLFVKQRGSTTALKQPKEFSTYSRTSEDQFFIDDDRNLRYYYLPDAAMDSRPDLASGVKKMKDKTFPDPCTLHGLLKAIKSNEERKQKSVKADIITFRGIIRKLISTAFDSPSFNPVNLRIVSFDGQLFIKDVFSSDVELKSKEADAKACFSGYKFESLATLPQPLPYVTRELLEKRPKRIVNSGEEFISVVRTGVGSTKLILGAEIDCVFDFKEEGKDNLKHYAELKCTGTVTNAAQARKFERKIFKTWLQCFLVGIPRIIYGFRDEKYILKSIEEFSTDEVPLLLKSNNPALCSACIDAIKWYGAFTEWLLKTIPRDSPSEIKAYMLVFENNHLRLTEIEQGHEEYDGLVKGEVVLSQEFREWRKSLA</sequence>
<comment type="catalytic activity">
    <reaction evidence="4">
        <text>a 5'-end (N(7)-methyl 5'-triphosphoguanosine)-ribonucleoside-ribonucleotide in mRNA + H2O = a (N(7)-methyl 5'-triphosphoguanosine)-nucleoside + a 5'-end phospho-ribonucleoside in mRNA + H(+)</text>
        <dbReference type="Rhea" id="RHEA:66928"/>
        <dbReference type="Rhea" id="RHEA-COMP:15692"/>
        <dbReference type="Rhea" id="RHEA-COMP:17313"/>
        <dbReference type="ChEBI" id="CHEBI:15377"/>
        <dbReference type="ChEBI" id="CHEBI:15378"/>
        <dbReference type="ChEBI" id="CHEBI:138282"/>
        <dbReference type="ChEBI" id="CHEBI:172876"/>
        <dbReference type="ChEBI" id="CHEBI:172877"/>
    </reaction>
    <physiologicalReaction direction="left-to-right" evidence="4">
        <dbReference type="Rhea" id="RHEA:66929"/>
    </physiologicalReaction>
</comment>
<comment type="similarity">
    <text evidence="2 7">Belongs to the DXO/Dom3Z family.</text>
</comment>
<comment type="catalytic activity">
    <reaction evidence="5">
        <text>a 5'-end triphospho-ribonucleoside in mRNA + H2O = a 5'-end phospho-ribonucleoside in mRNA + diphosphate + H(+)</text>
        <dbReference type="Rhea" id="RHEA:78683"/>
        <dbReference type="Rhea" id="RHEA-COMP:15692"/>
        <dbReference type="Rhea" id="RHEA-COMP:17164"/>
        <dbReference type="ChEBI" id="CHEBI:15377"/>
        <dbReference type="ChEBI" id="CHEBI:15378"/>
        <dbReference type="ChEBI" id="CHEBI:33019"/>
        <dbReference type="ChEBI" id="CHEBI:138282"/>
        <dbReference type="ChEBI" id="CHEBI:167618"/>
    </reaction>
    <physiologicalReaction direction="left-to-right" evidence="5">
        <dbReference type="Rhea" id="RHEA:78684"/>
    </physiologicalReaction>
</comment>
<evidence type="ECO:0000259" key="8">
    <source>
        <dbReference type="Pfam" id="PF08652"/>
    </source>
</evidence>
<reference evidence="9 10" key="1">
    <citation type="submission" date="2020-07" db="EMBL/GenBank/DDBJ databases">
        <title>The yeast mating-type switching endonuclease HO is a domesticated member of an unorthodox homing genetic element family.</title>
        <authorList>
            <person name="Coughlan A.Y."/>
            <person name="Lombardi L."/>
            <person name="Braun-Galleani S."/>
            <person name="Martos A.R."/>
            <person name="Galeote V."/>
            <person name="Bigey F."/>
            <person name="Dequin S."/>
            <person name="Byrne K.P."/>
            <person name="Wolfe K.H."/>
        </authorList>
    </citation>
    <scope>NUCLEOTIDE SEQUENCE [LARGE SCALE GENOMIC DNA]</scope>
    <source>
        <strain evidence="9 10">NRRL Y-6702</strain>
    </source>
</reference>
<dbReference type="GO" id="GO:0005829">
    <property type="term" value="C:cytosol"/>
    <property type="evidence" value="ECO:0007669"/>
    <property type="project" value="TreeGrafter"/>
</dbReference>
<dbReference type="GeneID" id="59238403"/>
<dbReference type="AlphaFoldDB" id="A0A7H9B7V4"/>
<dbReference type="KEGG" id="zmk:HG535_0G05030"/>
<dbReference type="InterPro" id="IPR039039">
    <property type="entry name" value="RAI1-like_fam"/>
</dbReference>
<dbReference type="GO" id="GO:0110155">
    <property type="term" value="P:NAD-cap decapping"/>
    <property type="evidence" value="ECO:0007669"/>
    <property type="project" value="TreeGrafter"/>
</dbReference>
<proteinExistence type="inferred from homology"/>
<evidence type="ECO:0000256" key="5">
    <source>
        <dbReference type="ARBA" id="ARBA00044692"/>
    </source>
</evidence>
<name>A0A7H9B7V4_ZYGMR</name>
<comment type="cofactor">
    <cofactor evidence="1 7">
        <name>a divalent metal cation</name>
        <dbReference type="ChEBI" id="CHEBI:60240"/>
    </cofactor>
</comment>
<dbReference type="GO" id="GO:0034353">
    <property type="term" value="F:mRNA 5'-diphosphatase activity"/>
    <property type="evidence" value="ECO:0007669"/>
    <property type="project" value="TreeGrafter"/>
</dbReference>
<evidence type="ECO:0000313" key="9">
    <source>
        <dbReference type="EMBL" id="QLG74620.1"/>
    </source>
</evidence>
<dbReference type="RefSeq" id="XP_037146345.1">
    <property type="nucleotide sequence ID" value="XM_037290450.1"/>
</dbReference>
<protein>
    <recommendedName>
        <fullName evidence="7">Decapping nuclease</fullName>
        <ecNumber evidence="7">3.6.1.-</ecNumber>
    </recommendedName>
</protein>
<dbReference type="OrthoDB" id="5853397at2759"/>
<dbReference type="GO" id="GO:0005634">
    <property type="term" value="C:nucleus"/>
    <property type="evidence" value="ECO:0007669"/>
    <property type="project" value="UniProtKB-SubCell"/>
</dbReference>
<evidence type="ECO:0000256" key="6">
    <source>
        <dbReference type="ARBA" id="ARBA00048124"/>
    </source>
</evidence>
<feature type="domain" description="RAI1-like" evidence="8">
    <location>
        <begin position="19"/>
        <end position="353"/>
    </location>
</feature>
<evidence type="ECO:0000256" key="7">
    <source>
        <dbReference type="RuleBase" id="RU367113"/>
    </source>
</evidence>
<evidence type="ECO:0000313" key="10">
    <source>
        <dbReference type="Proteomes" id="UP000509704"/>
    </source>
</evidence>
<keyword evidence="7" id="KW-0547">Nucleotide-binding</keyword>
<dbReference type="GO" id="GO:0004518">
    <property type="term" value="F:nuclease activity"/>
    <property type="evidence" value="ECO:0007669"/>
    <property type="project" value="UniProtKB-KW"/>
</dbReference>
<comment type="catalytic activity">
    <reaction evidence="6">
        <text>a 5'-end NAD(+)-phospho-ribonucleoside in mRNA + H2O = a 5'-end phospho-ribonucleoside in mRNA + NAD(+) + H(+)</text>
        <dbReference type="Rhea" id="RHEA:60880"/>
        <dbReference type="Rhea" id="RHEA-COMP:15692"/>
        <dbReference type="Rhea" id="RHEA-COMP:15698"/>
        <dbReference type="ChEBI" id="CHEBI:15377"/>
        <dbReference type="ChEBI" id="CHEBI:15378"/>
        <dbReference type="ChEBI" id="CHEBI:57540"/>
        <dbReference type="ChEBI" id="CHEBI:138282"/>
        <dbReference type="ChEBI" id="CHEBI:144029"/>
    </reaction>
    <physiologicalReaction direction="left-to-right" evidence="6">
        <dbReference type="Rhea" id="RHEA:60881"/>
    </physiologicalReaction>
</comment>
<accession>A0A7H9B7V4</accession>
<evidence type="ECO:0000256" key="3">
    <source>
        <dbReference type="ARBA" id="ARBA00022722"/>
    </source>
</evidence>
<keyword evidence="7" id="KW-0479">Metal-binding</keyword>
<dbReference type="InterPro" id="IPR013961">
    <property type="entry name" value="RAI1"/>
</dbReference>
<dbReference type="EC" id="3.6.1.-" evidence="7"/>
<keyword evidence="3 7" id="KW-0540">Nuclease</keyword>
<dbReference type="GO" id="GO:0003723">
    <property type="term" value="F:RNA binding"/>
    <property type="evidence" value="ECO:0007669"/>
    <property type="project" value="UniProtKB-KW"/>
</dbReference>
<keyword evidence="7" id="KW-0539">Nucleus</keyword>
<dbReference type="EMBL" id="CP058610">
    <property type="protein sequence ID" value="QLG74620.1"/>
    <property type="molecule type" value="Genomic_DNA"/>
</dbReference>
<dbReference type="Pfam" id="PF08652">
    <property type="entry name" value="RAI1"/>
    <property type="match status" value="1"/>
</dbReference>
<evidence type="ECO:0000256" key="1">
    <source>
        <dbReference type="ARBA" id="ARBA00001968"/>
    </source>
</evidence>
<dbReference type="GO" id="GO:0000956">
    <property type="term" value="P:nuclear-transcribed mRNA catabolic process"/>
    <property type="evidence" value="ECO:0007669"/>
    <property type="project" value="TreeGrafter"/>
</dbReference>
<keyword evidence="7" id="KW-0378">Hydrolase</keyword>
<dbReference type="Proteomes" id="UP000509704">
    <property type="component" value="Chromosome 7"/>
</dbReference>
<keyword evidence="10" id="KW-1185">Reference proteome</keyword>
<keyword evidence="7" id="KW-0694">RNA-binding</keyword>
<organism evidence="9 10">
    <name type="scientific">Zygotorulaspora mrakii</name>
    <name type="common">Zygosaccharomyces mrakii</name>
    <dbReference type="NCBI Taxonomy" id="42260"/>
    <lineage>
        <taxon>Eukaryota</taxon>
        <taxon>Fungi</taxon>
        <taxon>Dikarya</taxon>
        <taxon>Ascomycota</taxon>
        <taxon>Saccharomycotina</taxon>
        <taxon>Saccharomycetes</taxon>
        <taxon>Saccharomycetales</taxon>
        <taxon>Saccharomycetaceae</taxon>
        <taxon>Zygotorulaspora</taxon>
    </lineage>
</organism>
<evidence type="ECO:0000256" key="2">
    <source>
        <dbReference type="ARBA" id="ARBA00006562"/>
    </source>
</evidence>